<dbReference type="FunFam" id="3.40.50.720:FF:000121">
    <property type="entry name" value="Prostaglandin reductase 2"/>
    <property type="match status" value="1"/>
</dbReference>
<comment type="caution">
    <text evidence="3">The sequence shown here is derived from an EMBL/GenBank/DDBJ whole genome shotgun (WGS) entry which is preliminary data.</text>
</comment>
<accession>A0A2N5DQU4</accession>
<evidence type="ECO:0000256" key="1">
    <source>
        <dbReference type="ARBA" id="ARBA00023002"/>
    </source>
</evidence>
<dbReference type="EMBL" id="PJRS01000009">
    <property type="protein sequence ID" value="PLR28438.1"/>
    <property type="molecule type" value="Genomic_DNA"/>
</dbReference>
<organism evidence="3 4">
    <name type="scientific">Caulobacter zeae</name>
    <dbReference type="NCBI Taxonomy" id="2055137"/>
    <lineage>
        <taxon>Bacteria</taxon>
        <taxon>Pseudomonadati</taxon>
        <taxon>Pseudomonadota</taxon>
        <taxon>Alphaproteobacteria</taxon>
        <taxon>Caulobacterales</taxon>
        <taxon>Caulobacteraceae</taxon>
        <taxon>Caulobacter</taxon>
    </lineage>
</organism>
<dbReference type="InterPro" id="IPR013149">
    <property type="entry name" value="ADH-like_C"/>
</dbReference>
<dbReference type="InterPro" id="IPR041694">
    <property type="entry name" value="ADH_N_2"/>
</dbReference>
<dbReference type="SUPFAM" id="SSF51735">
    <property type="entry name" value="NAD(P)-binding Rossmann-fold domains"/>
    <property type="match status" value="1"/>
</dbReference>
<reference evidence="3 4" key="1">
    <citation type="submission" date="2017-12" db="EMBL/GenBank/DDBJ databases">
        <title>The genome sequence of Caulobacter sp. 410.</title>
        <authorList>
            <person name="Gao J."/>
            <person name="Mao X."/>
            <person name="Sun J."/>
        </authorList>
    </citation>
    <scope>NUCLEOTIDE SEQUENCE [LARGE SCALE GENOMIC DNA]</scope>
    <source>
        <strain evidence="3 4">410</strain>
    </source>
</reference>
<dbReference type="AlphaFoldDB" id="A0A2N5DQU4"/>
<dbReference type="GO" id="GO:0016628">
    <property type="term" value="F:oxidoreductase activity, acting on the CH-CH group of donors, NAD or NADP as acceptor"/>
    <property type="evidence" value="ECO:0007669"/>
    <property type="project" value="InterPro"/>
</dbReference>
<sequence>MTTSREIRLKSRPVGVPAVDNFELASVELPPPGDGEIQVKNLWMSVDPYMRGRMTDRKSYVPPFELGKALQGGAVGEVTASNDPDFKVGDIVSSMFGWREAYNANPKALAAAGPMGGIMKLSTHGMPPQAFLGVAGMPGMTAYAGLLRVAALKEGDIVFVSAAAGAVGSVVCQIAKIKGHTVIGSAGGPEKVAFLKEIGVDHVIDYKATPDVTAELAKVAPKGIDVYFENVGGVHLEAALNSARPFGRFALCGMISQYNETGRPTGPANIIQAVGKSLRLEGFIVSNHYDLFPAFVRDMADWINSGKLTWKETVVEGVDRAPEAFIKLFSGENLGKMLVKL</sequence>
<dbReference type="SUPFAM" id="SSF50129">
    <property type="entry name" value="GroES-like"/>
    <property type="match status" value="2"/>
</dbReference>
<dbReference type="Gene3D" id="3.90.180.10">
    <property type="entry name" value="Medium-chain alcohol dehydrogenases, catalytic domain"/>
    <property type="match status" value="1"/>
</dbReference>
<name>A0A2N5DQU4_9CAUL</name>
<dbReference type="InterPro" id="IPR045010">
    <property type="entry name" value="MDR_fam"/>
</dbReference>
<dbReference type="InterPro" id="IPR020843">
    <property type="entry name" value="ER"/>
</dbReference>
<evidence type="ECO:0000313" key="3">
    <source>
        <dbReference type="EMBL" id="PLR28438.1"/>
    </source>
</evidence>
<keyword evidence="1" id="KW-0560">Oxidoreductase</keyword>
<dbReference type="CDD" id="cd05288">
    <property type="entry name" value="PGDH"/>
    <property type="match status" value="1"/>
</dbReference>
<dbReference type="PANTHER" id="PTHR43205:SF7">
    <property type="entry name" value="PROSTAGLANDIN REDUCTASE 1"/>
    <property type="match status" value="1"/>
</dbReference>
<dbReference type="Pfam" id="PF00107">
    <property type="entry name" value="ADH_zinc_N"/>
    <property type="match status" value="1"/>
</dbReference>
<dbReference type="Proteomes" id="UP000234479">
    <property type="component" value="Unassembled WGS sequence"/>
</dbReference>
<dbReference type="Pfam" id="PF16884">
    <property type="entry name" value="ADH_N_2"/>
    <property type="match status" value="1"/>
</dbReference>
<dbReference type="InterPro" id="IPR011032">
    <property type="entry name" value="GroES-like_sf"/>
</dbReference>
<gene>
    <name evidence="3" type="ORF">SGCZBJ_03040</name>
</gene>
<keyword evidence="4" id="KW-1185">Reference proteome</keyword>
<dbReference type="PANTHER" id="PTHR43205">
    <property type="entry name" value="PROSTAGLANDIN REDUCTASE"/>
    <property type="match status" value="1"/>
</dbReference>
<proteinExistence type="predicted"/>
<protein>
    <submittedName>
        <fullName evidence="3">NADP-dependent oxidoreductase</fullName>
    </submittedName>
</protein>
<dbReference type="Gene3D" id="3.40.50.720">
    <property type="entry name" value="NAD(P)-binding Rossmann-like Domain"/>
    <property type="match status" value="1"/>
</dbReference>
<evidence type="ECO:0000313" key="4">
    <source>
        <dbReference type="Proteomes" id="UP000234479"/>
    </source>
</evidence>
<dbReference type="InterPro" id="IPR036291">
    <property type="entry name" value="NAD(P)-bd_dom_sf"/>
</dbReference>
<dbReference type="OrthoDB" id="9805663at2"/>
<dbReference type="RefSeq" id="WP_101716555.1">
    <property type="nucleotide sequence ID" value="NZ_PJRS01000009.1"/>
</dbReference>
<dbReference type="SMART" id="SM00829">
    <property type="entry name" value="PKS_ER"/>
    <property type="match status" value="1"/>
</dbReference>
<feature type="domain" description="Enoyl reductase (ER)" evidence="2">
    <location>
        <begin position="17"/>
        <end position="339"/>
    </location>
</feature>
<evidence type="ECO:0000259" key="2">
    <source>
        <dbReference type="SMART" id="SM00829"/>
    </source>
</evidence>